<accession>A0A1Y3EEE8</accession>
<protein>
    <submittedName>
        <fullName evidence="1">Uncharacterized protein</fullName>
    </submittedName>
</protein>
<dbReference type="EMBL" id="LVZM01018585">
    <property type="protein sequence ID" value="OUC41989.1"/>
    <property type="molecule type" value="Genomic_DNA"/>
</dbReference>
<name>A0A1Y3EEE8_9BILA</name>
<reference evidence="1 2" key="1">
    <citation type="submission" date="2015-04" db="EMBL/GenBank/DDBJ databases">
        <title>Draft genome of the roundworm Trichinella nativa.</title>
        <authorList>
            <person name="Mitreva M."/>
        </authorList>
    </citation>
    <scope>NUCLEOTIDE SEQUENCE [LARGE SCALE GENOMIC DNA]</scope>
    <source>
        <strain evidence="1 2">ISS45</strain>
    </source>
</reference>
<proteinExistence type="predicted"/>
<comment type="caution">
    <text evidence="1">The sequence shown here is derived from an EMBL/GenBank/DDBJ whole genome shotgun (WGS) entry which is preliminary data.</text>
</comment>
<evidence type="ECO:0000313" key="2">
    <source>
        <dbReference type="Proteomes" id="UP000243006"/>
    </source>
</evidence>
<organism evidence="1 2">
    <name type="scientific">Trichinella nativa</name>
    <dbReference type="NCBI Taxonomy" id="6335"/>
    <lineage>
        <taxon>Eukaryota</taxon>
        <taxon>Metazoa</taxon>
        <taxon>Ecdysozoa</taxon>
        <taxon>Nematoda</taxon>
        <taxon>Enoplea</taxon>
        <taxon>Dorylaimia</taxon>
        <taxon>Trichinellida</taxon>
        <taxon>Trichinellidae</taxon>
        <taxon>Trichinella</taxon>
    </lineage>
</organism>
<evidence type="ECO:0000313" key="1">
    <source>
        <dbReference type="EMBL" id="OUC41989.1"/>
    </source>
</evidence>
<sequence>MEQYARSSSNTDRAVDCPDAAQVVALKRNFKEADQLLVTDDDCYKAGTLKSTSSHMADSVQLNRRGGIGCGPRENGPI</sequence>
<dbReference type="AlphaFoldDB" id="A0A1Y3EEE8"/>
<dbReference type="Proteomes" id="UP000243006">
    <property type="component" value="Unassembled WGS sequence"/>
</dbReference>
<gene>
    <name evidence="1" type="ORF">D917_10529</name>
</gene>